<accession>A0A0C9ZZ93</accession>
<dbReference type="HOGENOM" id="CLU_2723127_0_0_1"/>
<evidence type="ECO:0000313" key="1">
    <source>
        <dbReference type="EMBL" id="KIK27502.1"/>
    </source>
</evidence>
<gene>
    <name evidence="1" type="ORF">PISMIDRAFT_674868</name>
</gene>
<organism evidence="1 2">
    <name type="scientific">Pisolithus microcarpus 441</name>
    <dbReference type="NCBI Taxonomy" id="765257"/>
    <lineage>
        <taxon>Eukaryota</taxon>
        <taxon>Fungi</taxon>
        <taxon>Dikarya</taxon>
        <taxon>Basidiomycota</taxon>
        <taxon>Agaricomycotina</taxon>
        <taxon>Agaricomycetes</taxon>
        <taxon>Agaricomycetidae</taxon>
        <taxon>Boletales</taxon>
        <taxon>Sclerodermatineae</taxon>
        <taxon>Pisolithaceae</taxon>
        <taxon>Pisolithus</taxon>
    </lineage>
</organism>
<dbReference type="EMBL" id="KN833696">
    <property type="protein sequence ID" value="KIK27502.1"/>
    <property type="molecule type" value="Genomic_DNA"/>
</dbReference>
<evidence type="ECO:0000313" key="2">
    <source>
        <dbReference type="Proteomes" id="UP000054018"/>
    </source>
</evidence>
<reference evidence="2" key="2">
    <citation type="submission" date="2015-01" db="EMBL/GenBank/DDBJ databases">
        <title>Evolutionary Origins and Diversification of the Mycorrhizal Mutualists.</title>
        <authorList>
            <consortium name="DOE Joint Genome Institute"/>
            <consortium name="Mycorrhizal Genomics Consortium"/>
            <person name="Kohler A."/>
            <person name="Kuo A."/>
            <person name="Nagy L.G."/>
            <person name="Floudas D."/>
            <person name="Copeland A."/>
            <person name="Barry K.W."/>
            <person name="Cichocki N."/>
            <person name="Veneault-Fourrey C."/>
            <person name="LaButti K."/>
            <person name="Lindquist E.A."/>
            <person name="Lipzen A."/>
            <person name="Lundell T."/>
            <person name="Morin E."/>
            <person name="Murat C."/>
            <person name="Riley R."/>
            <person name="Ohm R."/>
            <person name="Sun H."/>
            <person name="Tunlid A."/>
            <person name="Henrissat B."/>
            <person name="Grigoriev I.V."/>
            <person name="Hibbett D.S."/>
            <person name="Martin F."/>
        </authorList>
    </citation>
    <scope>NUCLEOTIDE SEQUENCE [LARGE SCALE GENOMIC DNA]</scope>
    <source>
        <strain evidence="2">441</strain>
    </source>
</reference>
<name>A0A0C9ZZ93_9AGAM</name>
<protein>
    <submittedName>
        <fullName evidence="1">Uncharacterized protein</fullName>
    </submittedName>
</protein>
<dbReference type="AlphaFoldDB" id="A0A0C9ZZ93"/>
<keyword evidence="2" id="KW-1185">Reference proteome</keyword>
<sequence>MFRGGCDLDPLLCIRWCVFVGDRPGQLRSWAAATSVVELNCGLPSALLGAVMGTTSSSASGGWIIPCQHSTQ</sequence>
<proteinExistence type="predicted"/>
<reference evidence="1 2" key="1">
    <citation type="submission" date="2014-04" db="EMBL/GenBank/DDBJ databases">
        <authorList>
            <consortium name="DOE Joint Genome Institute"/>
            <person name="Kuo A."/>
            <person name="Kohler A."/>
            <person name="Costa M.D."/>
            <person name="Nagy L.G."/>
            <person name="Floudas D."/>
            <person name="Copeland A."/>
            <person name="Barry K.W."/>
            <person name="Cichocki N."/>
            <person name="Veneault-Fourrey C."/>
            <person name="LaButti K."/>
            <person name="Lindquist E.A."/>
            <person name="Lipzen A."/>
            <person name="Lundell T."/>
            <person name="Morin E."/>
            <person name="Murat C."/>
            <person name="Sun H."/>
            <person name="Tunlid A."/>
            <person name="Henrissat B."/>
            <person name="Grigoriev I.V."/>
            <person name="Hibbett D.S."/>
            <person name="Martin F."/>
            <person name="Nordberg H.P."/>
            <person name="Cantor M.N."/>
            <person name="Hua S.X."/>
        </authorList>
    </citation>
    <scope>NUCLEOTIDE SEQUENCE [LARGE SCALE GENOMIC DNA]</scope>
    <source>
        <strain evidence="1 2">441</strain>
    </source>
</reference>
<dbReference type="Proteomes" id="UP000054018">
    <property type="component" value="Unassembled WGS sequence"/>
</dbReference>